<keyword evidence="6" id="KW-0175">Coiled coil</keyword>
<name>A0ABS8AWT1_9BACT</name>
<dbReference type="RefSeq" id="WP_226178532.1">
    <property type="nucleotide sequence ID" value="NZ_JAJADR010000006.1"/>
</dbReference>
<dbReference type="InterPro" id="IPR036852">
    <property type="entry name" value="Peptidase_S8/S53_dom_sf"/>
</dbReference>
<dbReference type="Gene3D" id="3.40.50.200">
    <property type="entry name" value="Peptidase S8/S53 domain"/>
    <property type="match status" value="2"/>
</dbReference>
<protein>
    <submittedName>
        <fullName evidence="9">S8 family serine peptidase</fullName>
    </submittedName>
</protein>
<dbReference type="Proteomes" id="UP001165296">
    <property type="component" value="Unassembled WGS sequence"/>
</dbReference>
<evidence type="ECO:0000256" key="4">
    <source>
        <dbReference type="ARBA" id="ARBA00022825"/>
    </source>
</evidence>
<keyword evidence="2 5" id="KW-0645">Protease</keyword>
<evidence type="ECO:0000313" key="10">
    <source>
        <dbReference type="Proteomes" id="UP001165296"/>
    </source>
</evidence>
<evidence type="ECO:0000313" key="9">
    <source>
        <dbReference type="EMBL" id="MCB2410247.1"/>
    </source>
</evidence>
<reference evidence="9" key="1">
    <citation type="submission" date="2021-10" db="EMBL/GenBank/DDBJ databases">
        <authorList>
            <person name="Dean J.D."/>
            <person name="Kim M.K."/>
            <person name="Newey C.N."/>
            <person name="Stoker T.S."/>
            <person name="Thompson D.W."/>
            <person name="Grose J.H."/>
        </authorList>
    </citation>
    <scope>NUCLEOTIDE SEQUENCE</scope>
    <source>
        <strain evidence="9">BT178</strain>
    </source>
</reference>
<gene>
    <name evidence="9" type="ORF">LGH74_19805</name>
</gene>
<sequence length="550" mass="60005">MKSFPILAALLVLPLAGRAQSQPVEQWHHLDPAADHAMGISTARAYELLRQLPAPKGAPLIVAVIDGGIDTAHADLRRVLWHNPREVAGNGLDDDHNGYTDDVYGWNFTGGRDGRNLFVEQKEETRIYARLKDRYEGKTAATVPAANRAEFQLYEQAKAEYLARRAEAEAQLQADTRQLTEDRANLTRLKQGLKVTVLDSALLRRPTTADTALLRSASMYYGGLRQMRLPNTDSLLNRFVRYNEKLRKRVDYAYNLAYNPRPLVGDHPDDLTERHYGNADVMASRSDHGTVHGSHCAGIIAADRRNAVGSQGIADQVRILSVRCAPDGDERDKDVANAIRYAVDHGAKVISMSFGKYFSPGKAAVDEAMRYAGAKGVLLVHAAGNDHLDVDKTTQYPSPRFLNGQDIPNLLTVGASGPTNNEQLIAPFSNYGQQSVDVFAPGLNIMSTVPGSQYAPLSGTSMAAPVVAGVAAVLKSYFPQLTPAELKHIIMQSARPLHTQVMKPGTKQLVDFATLSRTGGVVNLYEALKLAQAQQAAVAKKPARKTARKS</sequence>
<dbReference type="Pfam" id="PF00082">
    <property type="entry name" value="Peptidase_S8"/>
    <property type="match status" value="1"/>
</dbReference>
<dbReference type="PROSITE" id="PS51892">
    <property type="entry name" value="SUBTILASE"/>
    <property type="match status" value="1"/>
</dbReference>
<dbReference type="InterPro" id="IPR023828">
    <property type="entry name" value="Peptidase_S8_Ser-AS"/>
</dbReference>
<feature type="chain" id="PRO_5046504850" evidence="7">
    <location>
        <begin position="22"/>
        <end position="550"/>
    </location>
</feature>
<feature type="coiled-coil region" evidence="6">
    <location>
        <begin position="151"/>
        <end position="185"/>
    </location>
</feature>
<evidence type="ECO:0000256" key="1">
    <source>
        <dbReference type="ARBA" id="ARBA00011073"/>
    </source>
</evidence>
<dbReference type="InterPro" id="IPR015500">
    <property type="entry name" value="Peptidase_S8_subtilisin-rel"/>
</dbReference>
<feature type="signal peptide" evidence="7">
    <location>
        <begin position="1"/>
        <end position="21"/>
    </location>
</feature>
<keyword evidence="7" id="KW-0732">Signal</keyword>
<feature type="active site" description="Charge relay system" evidence="5">
    <location>
        <position position="66"/>
    </location>
</feature>
<comment type="caution">
    <text evidence="9">The sequence shown here is derived from an EMBL/GenBank/DDBJ whole genome shotgun (WGS) entry which is preliminary data.</text>
</comment>
<comment type="similarity">
    <text evidence="1 5">Belongs to the peptidase S8 family.</text>
</comment>
<feature type="active site" description="Charge relay system" evidence="5">
    <location>
        <position position="461"/>
    </location>
</feature>
<dbReference type="InterPro" id="IPR050131">
    <property type="entry name" value="Peptidase_S8_subtilisin-like"/>
</dbReference>
<evidence type="ECO:0000259" key="8">
    <source>
        <dbReference type="Pfam" id="PF00082"/>
    </source>
</evidence>
<feature type="active site" description="Charge relay system" evidence="5">
    <location>
        <position position="292"/>
    </location>
</feature>
<keyword evidence="3 5" id="KW-0378">Hydrolase</keyword>
<evidence type="ECO:0000256" key="7">
    <source>
        <dbReference type="SAM" id="SignalP"/>
    </source>
</evidence>
<evidence type="ECO:0000256" key="3">
    <source>
        <dbReference type="ARBA" id="ARBA00022801"/>
    </source>
</evidence>
<organism evidence="9 10">
    <name type="scientific">Hymenobacter lucidus</name>
    <dbReference type="NCBI Taxonomy" id="2880930"/>
    <lineage>
        <taxon>Bacteria</taxon>
        <taxon>Pseudomonadati</taxon>
        <taxon>Bacteroidota</taxon>
        <taxon>Cytophagia</taxon>
        <taxon>Cytophagales</taxon>
        <taxon>Hymenobacteraceae</taxon>
        <taxon>Hymenobacter</taxon>
    </lineage>
</organism>
<dbReference type="EMBL" id="JAJADR010000006">
    <property type="protein sequence ID" value="MCB2410247.1"/>
    <property type="molecule type" value="Genomic_DNA"/>
</dbReference>
<dbReference type="PROSITE" id="PS00138">
    <property type="entry name" value="SUBTILASE_SER"/>
    <property type="match status" value="1"/>
</dbReference>
<dbReference type="PANTHER" id="PTHR43806">
    <property type="entry name" value="PEPTIDASE S8"/>
    <property type="match status" value="1"/>
</dbReference>
<keyword evidence="10" id="KW-1185">Reference proteome</keyword>
<proteinExistence type="inferred from homology"/>
<dbReference type="InterPro" id="IPR022398">
    <property type="entry name" value="Peptidase_S8_His-AS"/>
</dbReference>
<feature type="domain" description="Peptidase S8/S53" evidence="8">
    <location>
        <begin position="60"/>
        <end position="499"/>
    </location>
</feature>
<accession>A0ABS8AWT1</accession>
<evidence type="ECO:0000256" key="2">
    <source>
        <dbReference type="ARBA" id="ARBA00022670"/>
    </source>
</evidence>
<dbReference type="SUPFAM" id="SSF52743">
    <property type="entry name" value="Subtilisin-like"/>
    <property type="match status" value="1"/>
</dbReference>
<dbReference type="InterPro" id="IPR000209">
    <property type="entry name" value="Peptidase_S8/S53_dom"/>
</dbReference>
<evidence type="ECO:0000256" key="6">
    <source>
        <dbReference type="SAM" id="Coils"/>
    </source>
</evidence>
<dbReference type="PRINTS" id="PR00723">
    <property type="entry name" value="SUBTILISIN"/>
</dbReference>
<dbReference type="PANTHER" id="PTHR43806:SF11">
    <property type="entry name" value="CEREVISIN-RELATED"/>
    <property type="match status" value="1"/>
</dbReference>
<evidence type="ECO:0000256" key="5">
    <source>
        <dbReference type="PROSITE-ProRule" id="PRU01240"/>
    </source>
</evidence>
<keyword evidence="4 5" id="KW-0720">Serine protease</keyword>
<dbReference type="PROSITE" id="PS00137">
    <property type="entry name" value="SUBTILASE_HIS"/>
    <property type="match status" value="1"/>
</dbReference>